<evidence type="ECO:0000313" key="3">
    <source>
        <dbReference type="Proteomes" id="UP000228626"/>
    </source>
</evidence>
<evidence type="ECO:0000256" key="1">
    <source>
        <dbReference type="ARBA" id="ARBA00023125"/>
    </source>
</evidence>
<dbReference type="PROSITE" id="PS01332">
    <property type="entry name" value="HTH_RRF2_1"/>
    <property type="match status" value="1"/>
</dbReference>
<dbReference type="InterPro" id="IPR030489">
    <property type="entry name" value="TR_Rrf2-type_CS"/>
</dbReference>
<dbReference type="InterPro" id="IPR000944">
    <property type="entry name" value="Tscrpt_reg_Rrf2"/>
</dbReference>
<protein>
    <submittedName>
        <fullName evidence="2">Rrf2 family transcriptional regulator</fullName>
    </submittedName>
</protein>
<dbReference type="Pfam" id="PF02082">
    <property type="entry name" value="Rrf2"/>
    <property type="match status" value="1"/>
</dbReference>
<dbReference type="EMBL" id="PFAR01000031">
    <property type="protein sequence ID" value="PIR93105.1"/>
    <property type="molecule type" value="Genomic_DNA"/>
</dbReference>
<accession>A0A2H0V217</accession>
<gene>
    <name evidence="2" type="ORF">COT99_02590</name>
</gene>
<sequence>MKLTTKSEYSLLALICIARQQKDGFMKIDDICKKYNMPKKYLEQLFHILESNRYLRAKRGANGGYALTKTPNKITLAEIIRLMDGALAPTESVSRYFFSHTPIEKEKKILRVLKEIRDYIAERLENLTLADLI</sequence>
<dbReference type="NCBIfam" id="TIGR00738">
    <property type="entry name" value="rrf2_super"/>
    <property type="match status" value="1"/>
</dbReference>
<name>A0A2H0V217_9BACT</name>
<reference evidence="3" key="1">
    <citation type="submission" date="2017-09" db="EMBL/GenBank/DDBJ databases">
        <title>Depth-based differentiation of microbial function through sediment-hosted aquifers and enrichment of novel symbionts in the deep terrestrial subsurface.</title>
        <authorList>
            <person name="Probst A.J."/>
            <person name="Ladd B."/>
            <person name="Jarett J.K."/>
            <person name="Geller-Mcgrath D.E."/>
            <person name="Sieber C.M.K."/>
            <person name="Emerson J.B."/>
            <person name="Anantharaman K."/>
            <person name="Thomas B.C."/>
            <person name="Malmstrom R."/>
            <person name="Stieglmeier M."/>
            <person name="Klingl A."/>
            <person name="Woyke T."/>
            <person name="Ryan C.M."/>
            <person name="Banfield J.F."/>
        </authorList>
    </citation>
    <scope>NUCLEOTIDE SEQUENCE [LARGE SCALE GENOMIC DNA]</scope>
</reference>
<dbReference type="AlphaFoldDB" id="A0A2H0V217"/>
<comment type="caution">
    <text evidence="2">The sequence shown here is derived from an EMBL/GenBank/DDBJ whole genome shotgun (WGS) entry which is preliminary data.</text>
</comment>
<dbReference type="PROSITE" id="PS51197">
    <property type="entry name" value="HTH_RRF2_2"/>
    <property type="match status" value="1"/>
</dbReference>
<dbReference type="GO" id="GO:0005829">
    <property type="term" value="C:cytosol"/>
    <property type="evidence" value="ECO:0007669"/>
    <property type="project" value="TreeGrafter"/>
</dbReference>
<evidence type="ECO:0000313" key="2">
    <source>
        <dbReference type="EMBL" id="PIR93105.1"/>
    </source>
</evidence>
<dbReference type="PANTHER" id="PTHR33221:SF5">
    <property type="entry name" value="HTH-TYPE TRANSCRIPTIONAL REGULATOR ISCR"/>
    <property type="match status" value="1"/>
</dbReference>
<keyword evidence="1" id="KW-0238">DNA-binding</keyword>
<dbReference type="Proteomes" id="UP000228626">
    <property type="component" value="Unassembled WGS sequence"/>
</dbReference>
<dbReference type="GO" id="GO:0003700">
    <property type="term" value="F:DNA-binding transcription factor activity"/>
    <property type="evidence" value="ECO:0007669"/>
    <property type="project" value="TreeGrafter"/>
</dbReference>
<organism evidence="2 3">
    <name type="scientific">Candidatus Falkowbacteria bacterium CG10_big_fil_rev_8_21_14_0_10_43_10</name>
    <dbReference type="NCBI Taxonomy" id="1974567"/>
    <lineage>
        <taxon>Bacteria</taxon>
        <taxon>Candidatus Falkowiibacteriota</taxon>
    </lineage>
</organism>
<dbReference type="InterPro" id="IPR036390">
    <property type="entry name" value="WH_DNA-bd_sf"/>
</dbReference>
<dbReference type="GO" id="GO:0003677">
    <property type="term" value="F:DNA binding"/>
    <property type="evidence" value="ECO:0007669"/>
    <property type="project" value="UniProtKB-KW"/>
</dbReference>
<proteinExistence type="predicted"/>
<dbReference type="SUPFAM" id="SSF46785">
    <property type="entry name" value="Winged helix' DNA-binding domain"/>
    <property type="match status" value="1"/>
</dbReference>
<dbReference type="Gene3D" id="1.10.10.10">
    <property type="entry name" value="Winged helix-like DNA-binding domain superfamily/Winged helix DNA-binding domain"/>
    <property type="match status" value="1"/>
</dbReference>
<dbReference type="PANTHER" id="PTHR33221">
    <property type="entry name" value="WINGED HELIX-TURN-HELIX TRANSCRIPTIONAL REGULATOR, RRF2 FAMILY"/>
    <property type="match status" value="1"/>
</dbReference>
<dbReference type="InterPro" id="IPR036388">
    <property type="entry name" value="WH-like_DNA-bd_sf"/>
</dbReference>